<proteinExistence type="predicted"/>
<feature type="compositionally biased region" description="Polar residues" evidence="1">
    <location>
        <begin position="45"/>
        <end position="57"/>
    </location>
</feature>
<evidence type="ECO:0000256" key="1">
    <source>
        <dbReference type="SAM" id="MobiDB-lite"/>
    </source>
</evidence>
<organism evidence="2 3">
    <name type="scientific">Hibiscus sabdariffa</name>
    <name type="common">roselle</name>
    <dbReference type="NCBI Taxonomy" id="183260"/>
    <lineage>
        <taxon>Eukaryota</taxon>
        <taxon>Viridiplantae</taxon>
        <taxon>Streptophyta</taxon>
        <taxon>Embryophyta</taxon>
        <taxon>Tracheophyta</taxon>
        <taxon>Spermatophyta</taxon>
        <taxon>Magnoliopsida</taxon>
        <taxon>eudicotyledons</taxon>
        <taxon>Gunneridae</taxon>
        <taxon>Pentapetalae</taxon>
        <taxon>rosids</taxon>
        <taxon>malvids</taxon>
        <taxon>Malvales</taxon>
        <taxon>Malvaceae</taxon>
        <taxon>Malvoideae</taxon>
        <taxon>Hibiscus</taxon>
    </lineage>
</organism>
<sequence>MFELALDNSLRASLRRATPSSSSWLRQALEIGVWFSGEIHRGNNRSMGSVKAQSSGSKHGKGIPNLLHINKANSKIQVVQLSSPKMGQFSLGPSLGLTPMFDTKMTLSEDEDPVANVEGLK</sequence>
<keyword evidence="3" id="KW-1185">Reference proteome</keyword>
<evidence type="ECO:0000313" key="3">
    <source>
        <dbReference type="Proteomes" id="UP001472677"/>
    </source>
</evidence>
<protein>
    <submittedName>
        <fullName evidence="2">Uncharacterized protein</fullName>
    </submittedName>
</protein>
<reference evidence="2 3" key="1">
    <citation type="journal article" date="2024" name="G3 (Bethesda)">
        <title>Genome assembly of Hibiscus sabdariffa L. provides insights into metabolisms of medicinal natural products.</title>
        <authorList>
            <person name="Kim T."/>
        </authorList>
    </citation>
    <scope>NUCLEOTIDE SEQUENCE [LARGE SCALE GENOMIC DNA]</scope>
    <source>
        <strain evidence="2">TK-2024</strain>
        <tissue evidence="2">Old leaves</tissue>
    </source>
</reference>
<comment type="caution">
    <text evidence="2">The sequence shown here is derived from an EMBL/GenBank/DDBJ whole genome shotgun (WGS) entry which is preliminary data.</text>
</comment>
<gene>
    <name evidence="2" type="ORF">V6N12_010328</name>
</gene>
<evidence type="ECO:0000313" key="2">
    <source>
        <dbReference type="EMBL" id="KAK8562242.1"/>
    </source>
</evidence>
<accession>A0ABR2EJS0</accession>
<feature type="region of interest" description="Disordered" evidence="1">
    <location>
        <begin position="45"/>
        <end position="64"/>
    </location>
</feature>
<dbReference type="Proteomes" id="UP001472677">
    <property type="component" value="Unassembled WGS sequence"/>
</dbReference>
<dbReference type="EMBL" id="JBBPBM010000012">
    <property type="protein sequence ID" value="KAK8562242.1"/>
    <property type="molecule type" value="Genomic_DNA"/>
</dbReference>
<name>A0ABR2EJS0_9ROSI</name>